<feature type="binding site" evidence="3">
    <location>
        <position position="99"/>
    </location>
    <ligand>
        <name>L-tryptophan</name>
        <dbReference type="ChEBI" id="CHEBI:57912"/>
    </ligand>
</feature>
<dbReference type="PANTHER" id="PTHR40627">
    <property type="entry name" value="INDOLE PRENYLTRANSFERASE TDIB-RELATED"/>
    <property type="match status" value="1"/>
</dbReference>
<feature type="binding site" evidence="3">
    <location>
        <position position="202"/>
    </location>
    <ligand>
        <name>dimethylallyl diphosphate</name>
        <dbReference type="ChEBI" id="CHEBI:57623"/>
    </ligand>
</feature>
<dbReference type="InterPro" id="IPR017795">
    <property type="entry name" value="ABBA_NscD-like"/>
</dbReference>
<protein>
    <submittedName>
        <fullName evidence="4">Bcdmats1</fullName>
    </submittedName>
</protein>
<reference evidence="4 5" key="2">
    <citation type="journal article" date="2012" name="Eukaryot. Cell">
        <title>Genome update of Botrytis cinerea strains B05.10 and T4.</title>
        <authorList>
            <person name="Staats M."/>
            <person name="van Kan J.A."/>
        </authorList>
    </citation>
    <scope>NUCLEOTIDE SEQUENCE [LARGE SCALE GENOMIC DNA]</scope>
    <source>
        <strain evidence="4 5">B05.10</strain>
    </source>
</reference>
<dbReference type="SFLD" id="SFLDG01162">
    <property type="entry name" value="I"/>
    <property type="match status" value="1"/>
</dbReference>
<dbReference type="GO" id="GO:0009820">
    <property type="term" value="P:alkaloid metabolic process"/>
    <property type="evidence" value="ECO:0007669"/>
    <property type="project" value="InterPro"/>
</dbReference>
<feature type="binding site" evidence="3">
    <location>
        <position position="270"/>
    </location>
    <ligand>
        <name>dimethylallyl diphosphate</name>
        <dbReference type="ChEBI" id="CHEBI:57623"/>
    </ligand>
</feature>
<dbReference type="PIRSF" id="PIRSF000509">
    <property type="entry name" value="Trp_DMAT"/>
    <property type="match status" value="1"/>
</dbReference>
<dbReference type="PANTHER" id="PTHR40627:SF4">
    <property type="entry name" value="PRENYLTRANSFERASE ASQH1-RELATED"/>
    <property type="match status" value="1"/>
</dbReference>
<dbReference type="GeneID" id="5433910"/>
<dbReference type="OMA" id="IRYSFEP"/>
<dbReference type="AlphaFoldDB" id="A0A384K6K2"/>
<organism evidence="4 5">
    <name type="scientific">Botryotinia fuckeliana (strain B05.10)</name>
    <name type="common">Noble rot fungus</name>
    <name type="synonym">Botrytis cinerea</name>
    <dbReference type="NCBI Taxonomy" id="332648"/>
    <lineage>
        <taxon>Eukaryota</taxon>
        <taxon>Fungi</taxon>
        <taxon>Dikarya</taxon>
        <taxon>Ascomycota</taxon>
        <taxon>Pezizomycotina</taxon>
        <taxon>Leotiomycetes</taxon>
        <taxon>Helotiales</taxon>
        <taxon>Sclerotiniaceae</taxon>
        <taxon>Botrytis</taxon>
    </lineage>
</organism>
<dbReference type="InterPro" id="IPR033964">
    <property type="entry name" value="ABBA"/>
</dbReference>
<dbReference type="NCBIfam" id="TIGR03429">
    <property type="entry name" value="arom_pren_DMATS"/>
    <property type="match status" value="1"/>
</dbReference>
<feature type="binding site" evidence="3">
    <location>
        <position position="204"/>
    </location>
    <ligand>
        <name>dimethylallyl diphosphate</name>
        <dbReference type="ChEBI" id="CHEBI:57623"/>
    </ligand>
</feature>
<dbReference type="KEGG" id="bfu:BCIN_16g01940"/>
<dbReference type="Proteomes" id="UP000001798">
    <property type="component" value="Chromosome 16"/>
</dbReference>
<dbReference type="RefSeq" id="XP_001553379.1">
    <property type="nucleotide sequence ID" value="XM_001553329.2"/>
</dbReference>
<proteinExistence type="inferred from homology"/>
<dbReference type="CDD" id="cd13929">
    <property type="entry name" value="PT-DMATS_CymD"/>
    <property type="match status" value="1"/>
</dbReference>
<dbReference type="VEuPathDB" id="FungiDB:Bcin16g01940"/>
<feature type="binding site" evidence="3">
    <location>
        <position position="352"/>
    </location>
    <ligand>
        <name>dimethylallyl diphosphate</name>
        <dbReference type="ChEBI" id="CHEBI:57623"/>
    </ligand>
</feature>
<evidence type="ECO:0000313" key="5">
    <source>
        <dbReference type="Proteomes" id="UP000001798"/>
    </source>
</evidence>
<dbReference type="EMBL" id="CP009820">
    <property type="protein sequence ID" value="ATZ58402.1"/>
    <property type="molecule type" value="Genomic_DNA"/>
</dbReference>
<feature type="binding site" evidence="3">
    <location>
        <position position="272"/>
    </location>
    <ligand>
        <name>dimethylallyl diphosphate</name>
        <dbReference type="ChEBI" id="CHEBI:57623"/>
    </ligand>
</feature>
<sequence length="442" mass="50495">MDCISGIQRQSSSSAHDIELASSTLPDKHLSPDALLWWNATSEIVRDLLVSGKYDLRQQTSAMMFYHTYIVPNLGAFPMDANQPPQWKSYMTDDFSPIEFSWNWGNAQGDVDRRVRFSIEAINKESGTVTDPWNQKATIDLVDRLEADVPEINVQWFYRLLKDFTPPKDVLSEDFISRFDPQQPRSSLFMAFELRDKMPVVKLYMMPFARAVGTSQTESAVIFESLSSFAHEMKWSSLQGLVQSLNLKSRSLGLDPFMIAFDCLSPQKSRMKIYARCPDIRLASVMETMSIFEDKSKISDGLKELQMLWDLVFSCGGQSHTDCLPHKAHITSGILYYFEVRPGSSKVTTKVYLPVKHYAKDDLSVAEGLQEFFRKRRGMQDQSAGDFMGVLNRMCTYRRLEKATGLQTYISCKIENDSLEITSYLSAEMYNEGRWSRGNPTV</sequence>
<comment type="similarity">
    <text evidence="1">Belongs to the tryptophan dimethylallyltransferase family.</text>
</comment>
<reference evidence="4 5" key="3">
    <citation type="journal article" date="2017" name="Mol. Plant Pathol.">
        <title>A gapless genome sequence of the fungus Botrytis cinerea.</title>
        <authorList>
            <person name="Van Kan J.A."/>
            <person name="Stassen J.H."/>
            <person name="Mosbach A."/>
            <person name="Van Der Lee T.A."/>
            <person name="Faino L."/>
            <person name="Farmer A.D."/>
            <person name="Papasotiriou D.G."/>
            <person name="Zhou S."/>
            <person name="Seidl M.F."/>
            <person name="Cottam E."/>
            <person name="Edel D."/>
            <person name="Hahn M."/>
            <person name="Schwartz D.C."/>
            <person name="Dietrich R.A."/>
            <person name="Widdison S."/>
            <person name="Scalliet G."/>
        </authorList>
    </citation>
    <scope>NUCLEOTIDE SEQUENCE [LARGE SCALE GENOMIC DNA]</scope>
    <source>
        <strain evidence="4 5">B05.10</strain>
    </source>
</reference>
<evidence type="ECO:0000256" key="1">
    <source>
        <dbReference type="ARBA" id="ARBA00010209"/>
    </source>
</evidence>
<feature type="binding site" evidence="3">
    <location>
        <position position="274"/>
    </location>
    <ligand>
        <name>dimethylallyl diphosphate</name>
        <dbReference type="ChEBI" id="CHEBI:57623"/>
    </ligand>
</feature>
<name>A0A384K6K2_BOTFB</name>
<dbReference type="InterPro" id="IPR012148">
    <property type="entry name" value="ABBA_DMATS-like"/>
</dbReference>
<dbReference type="Pfam" id="PF11991">
    <property type="entry name" value="Trp_DMAT"/>
    <property type="match status" value="1"/>
</dbReference>
<evidence type="ECO:0000256" key="2">
    <source>
        <dbReference type="ARBA" id="ARBA00022679"/>
    </source>
</evidence>
<gene>
    <name evidence="4" type="primary">Bcdmats1</name>
    <name evidence="4" type="ORF">BCIN_16g01940</name>
</gene>
<evidence type="ECO:0000313" key="4">
    <source>
        <dbReference type="EMBL" id="ATZ58402.1"/>
    </source>
</evidence>
<dbReference type="GO" id="GO:0016765">
    <property type="term" value="F:transferase activity, transferring alkyl or aryl (other than methyl) groups"/>
    <property type="evidence" value="ECO:0007669"/>
    <property type="project" value="InterPro"/>
</dbReference>
<keyword evidence="5" id="KW-1185">Reference proteome</keyword>
<feature type="binding site" evidence="3">
    <location>
        <position position="116"/>
    </location>
    <ligand>
        <name>dimethylallyl diphosphate</name>
        <dbReference type="ChEBI" id="CHEBI:57623"/>
    </ligand>
</feature>
<dbReference type="SFLD" id="SFLDS00036">
    <property type="entry name" value="Aromatic_Prenyltransferase"/>
    <property type="match status" value="1"/>
</dbReference>
<keyword evidence="2" id="KW-0808">Transferase</keyword>
<dbReference type="OrthoDB" id="3354387at2759"/>
<reference evidence="4 5" key="1">
    <citation type="journal article" date="2011" name="PLoS Genet.">
        <title>Genomic analysis of the necrotrophic fungal pathogens Sclerotinia sclerotiorum and Botrytis cinerea.</title>
        <authorList>
            <person name="Amselem J."/>
            <person name="Cuomo C.A."/>
            <person name="van Kan J.A."/>
            <person name="Viaud M."/>
            <person name="Benito E.P."/>
            <person name="Couloux A."/>
            <person name="Coutinho P.M."/>
            <person name="de Vries R.P."/>
            <person name="Dyer P.S."/>
            <person name="Fillinger S."/>
            <person name="Fournier E."/>
            <person name="Gout L."/>
            <person name="Hahn M."/>
            <person name="Kohn L."/>
            <person name="Lapalu N."/>
            <person name="Plummer K.M."/>
            <person name="Pradier J.M."/>
            <person name="Quevillon E."/>
            <person name="Sharon A."/>
            <person name="Simon A."/>
            <person name="ten Have A."/>
            <person name="Tudzynski B."/>
            <person name="Tudzynski P."/>
            <person name="Wincker P."/>
            <person name="Andrew M."/>
            <person name="Anthouard V."/>
            <person name="Beever R.E."/>
            <person name="Beffa R."/>
            <person name="Benoit I."/>
            <person name="Bouzid O."/>
            <person name="Brault B."/>
            <person name="Chen Z."/>
            <person name="Choquer M."/>
            <person name="Collemare J."/>
            <person name="Cotton P."/>
            <person name="Danchin E.G."/>
            <person name="Da Silva C."/>
            <person name="Gautier A."/>
            <person name="Giraud C."/>
            <person name="Giraud T."/>
            <person name="Gonzalez C."/>
            <person name="Grossetete S."/>
            <person name="Guldener U."/>
            <person name="Henrissat B."/>
            <person name="Howlett B.J."/>
            <person name="Kodira C."/>
            <person name="Kretschmer M."/>
            <person name="Lappartient A."/>
            <person name="Leroch M."/>
            <person name="Levis C."/>
            <person name="Mauceli E."/>
            <person name="Neuveglise C."/>
            <person name="Oeser B."/>
            <person name="Pearson M."/>
            <person name="Poulain J."/>
            <person name="Poussereau N."/>
            <person name="Quesneville H."/>
            <person name="Rascle C."/>
            <person name="Schumacher J."/>
            <person name="Segurens B."/>
            <person name="Sexton A."/>
            <person name="Silva E."/>
            <person name="Sirven C."/>
            <person name="Soanes D.M."/>
            <person name="Talbot N.J."/>
            <person name="Templeton M."/>
            <person name="Yandava C."/>
            <person name="Yarden O."/>
            <person name="Zeng Q."/>
            <person name="Rollins J.A."/>
            <person name="Lebrun M.H."/>
            <person name="Dickman M."/>
        </authorList>
    </citation>
    <scope>NUCLEOTIDE SEQUENCE [LARGE SCALE GENOMIC DNA]</scope>
    <source>
        <strain evidence="4 5">B05.10</strain>
    </source>
</reference>
<accession>A0A384K6K2</accession>
<evidence type="ECO:0000256" key="3">
    <source>
        <dbReference type="PIRSR" id="PIRSR000509-1"/>
    </source>
</evidence>